<dbReference type="Proteomes" id="UP000468766">
    <property type="component" value="Unassembled WGS sequence"/>
</dbReference>
<dbReference type="GO" id="GO:0005385">
    <property type="term" value="F:zinc ion transmembrane transporter activity"/>
    <property type="evidence" value="ECO:0007669"/>
    <property type="project" value="TreeGrafter"/>
</dbReference>
<feature type="transmembrane region" description="Helical" evidence="8">
    <location>
        <begin position="12"/>
        <end position="34"/>
    </location>
</feature>
<dbReference type="EMBL" id="WBXO01000005">
    <property type="protein sequence ID" value="KAB2952577.1"/>
    <property type="molecule type" value="Genomic_DNA"/>
</dbReference>
<evidence type="ECO:0000313" key="10">
    <source>
        <dbReference type="Proteomes" id="UP000468766"/>
    </source>
</evidence>
<organism evidence="9 10">
    <name type="scientific">Heliorestis acidaminivorans</name>
    <dbReference type="NCBI Taxonomy" id="553427"/>
    <lineage>
        <taxon>Bacteria</taxon>
        <taxon>Bacillati</taxon>
        <taxon>Bacillota</taxon>
        <taxon>Clostridia</taxon>
        <taxon>Eubacteriales</taxon>
        <taxon>Heliobacteriaceae</taxon>
        <taxon>Heliorestis</taxon>
    </lineage>
</organism>
<dbReference type="GO" id="GO:0005886">
    <property type="term" value="C:plasma membrane"/>
    <property type="evidence" value="ECO:0007669"/>
    <property type="project" value="UniProtKB-SubCell"/>
</dbReference>
<keyword evidence="6 8" id="KW-1133">Transmembrane helix</keyword>
<comment type="caution">
    <text evidence="9">The sequence shown here is derived from an EMBL/GenBank/DDBJ whole genome shotgun (WGS) entry which is preliminary data.</text>
</comment>
<gene>
    <name evidence="9" type="ORF">F9B85_07890</name>
</gene>
<dbReference type="PANTHER" id="PTHR11040">
    <property type="entry name" value="ZINC/IRON TRANSPORTER"/>
    <property type="match status" value="1"/>
</dbReference>
<feature type="transmembrane region" description="Helical" evidence="8">
    <location>
        <begin position="172"/>
        <end position="194"/>
    </location>
</feature>
<keyword evidence="5" id="KW-0862">Zinc</keyword>
<evidence type="ECO:0000256" key="6">
    <source>
        <dbReference type="ARBA" id="ARBA00022989"/>
    </source>
</evidence>
<feature type="transmembrane region" description="Helical" evidence="8">
    <location>
        <begin position="112"/>
        <end position="133"/>
    </location>
</feature>
<feature type="transmembrane region" description="Helical" evidence="8">
    <location>
        <begin position="200"/>
        <end position="218"/>
    </location>
</feature>
<dbReference type="AlphaFoldDB" id="A0A6I0EWP6"/>
<proteinExistence type="inferred from homology"/>
<feature type="transmembrane region" description="Helical" evidence="8">
    <location>
        <begin position="41"/>
        <end position="61"/>
    </location>
</feature>
<evidence type="ECO:0000256" key="5">
    <source>
        <dbReference type="ARBA" id="ARBA00022833"/>
    </source>
</evidence>
<comment type="similarity">
    <text evidence="2">Belongs to the ZIP transporter (TC 2.A.5) family.</text>
</comment>
<evidence type="ECO:0000256" key="8">
    <source>
        <dbReference type="SAM" id="Phobius"/>
    </source>
</evidence>
<dbReference type="Pfam" id="PF02535">
    <property type="entry name" value="Zip"/>
    <property type="match status" value="1"/>
</dbReference>
<keyword evidence="10" id="KW-1185">Reference proteome</keyword>
<protein>
    <recommendedName>
        <fullName evidence="11">ZIP family metal transporter</fullName>
    </recommendedName>
</protein>
<evidence type="ECO:0000256" key="4">
    <source>
        <dbReference type="ARBA" id="ARBA00022692"/>
    </source>
</evidence>
<evidence type="ECO:0008006" key="11">
    <source>
        <dbReference type="Google" id="ProtNLM"/>
    </source>
</evidence>
<dbReference type="RefSeq" id="WP_151619854.1">
    <property type="nucleotide sequence ID" value="NZ_WBXO01000005.1"/>
</dbReference>
<evidence type="ECO:0000256" key="2">
    <source>
        <dbReference type="ARBA" id="ARBA00006939"/>
    </source>
</evidence>
<dbReference type="OrthoDB" id="9787346at2"/>
<sequence length="251" mass="26692">MGSAFDELIVPMLVISLLAGLATTLGAILVLWWPNLESKKLGAFLGFATGVMIAVVFLDLLPTAWQWGGISALVTGFLLGVLMIALADLILTRLIRFGDQRRKINPLRKMGYLIAIGISLHDFPEGIAIAAGAAAEFHLGWFVALAIGLHNIPEGIATAAPLRMSGLANWKIIVLATVMALFTPLGTLLGFGVLTISTKVLAQLIALAGGAMIYLVFSELWPEAKKNNPSWAYGGALIGAVAMSMLSFFHH</sequence>
<feature type="transmembrane region" description="Helical" evidence="8">
    <location>
        <begin position="67"/>
        <end position="91"/>
    </location>
</feature>
<dbReference type="PANTHER" id="PTHR11040:SF211">
    <property type="entry name" value="ZINC TRANSPORTER ZIP11"/>
    <property type="match status" value="1"/>
</dbReference>
<comment type="subcellular location">
    <subcellularLocation>
        <location evidence="1">Cell membrane</location>
        <topology evidence="1">Multi-pass membrane protein</topology>
    </subcellularLocation>
</comment>
<reference evidence="9 10" key="1">
    <citation type="submission" date="2019-10" db="EMBL/GenBank/DDBJ databases">
        <title>Whole-genome sequence of the extremophile Heliorestis acidaminivorans DSM 24790.</title>
        <authorList>
            <person name="Kyndt J.A."/>
            <person name="Meyer T.E."/>
        </authorList>
    </citation>
    <scope>NUCLEOTIDE SEQUENCE [LARGE SCALE GENOMIC DNA]</scope>
    <source>
        <strain evidence="9 10">DSM 24790</strain>
    </source>
</reference>
<evidence type="ECO:0000256" key="3">
    <source>
        <dbReference type="ARBA" id="ARBA00022475"/>
    </source>
</evidence>
<evidence type="ECO:0000256" key="7">
    <source>
        <dbReference type="ARBA" id="ARBA00023136"/>
    </source>
</evidence>
<name>A0A6I0EWP6_9FIRM</name>
<evidence type="ECO:0000313" key="9">
    <source>
        <dbReference type="EMBL" id="KAB2952577.1"/>
    </source>
</evidence>
<keyword evidence="4 8" id="KW-0812">Transmembrane</keyword>
<feature type="transmembrane region" description="Helical" evidence="8">
    <location>
        <begin position="230"/>
        <end position="249"/>
    </location>
</feature>
<keyword evidence="3" id="KW-1003">Cell membrane</keyword>
<keyword evidence="7 8" id="KW-0472">Membrane</keyword>
<dbReference type="InterPro" id="IPR003689">
    <property type="entry name" value="ZIP"/>
</dbReference>
<evidence type="ECO:0000256" key="1">
    <source>
        <dbReference type="ARBA" id="ARBA00004651"/>
    </source>
</evidence>
<accession>A0A6I0EWP6</accession>